<feature type="signal peptide" evidence="2">
    <location>
        <begin position="1"/>
        <end position="24"/>
    </location>
</feature>
<protein>
    <submittedName>
        <fullName evidence="3">Uncharacterized protein</fullName>
    </submittedName>
</protein>
<keyword evidence="4" id="KW-1185">Reference proteome</keyword>
<sequence length="290" mass="32918">MKRQRNLSTSLLYLILSIAPLASTFTWEVWHLFSHTPSPDPDPNPIRNPNTKRISHQSTSDPHQDILLANTPWYDPNGIPLFYSAWRAKPGPISPEPTQRSSLLKHGARIACWPSTGGVWIKHADLVDLNFLGLSRFLDTSRQFDQAAEDNFCTKLKMLGAEWWALPAQFEDRKHLGEKQFACDTLESCFEPDVANRWIIAWPEDSQSVCYVSISQAKEQDPARLYNAFDMQERCNMILSVGGEWCRCKAECPDIADLDWSFKDPGPWGCDDPPYEVEDPGDKLVSPHSA</sequence>
<feature type="chain" id="PRO_5025444384" evidence="2">
    <location>
        <begin position="25"/>
        <end position="290"/>
    </location>
</feature>
<proteinExistence type="predicted"/>
<evidence type="ECO:0000256" key="2">
    <source>
        <dbReference type="SAM" id="SignalP"/>
    </source>
</evidence>
<feature type="region of interest" description="Disordered" evidence="1">
    <location>
        <begin position="271"/>
        <end position="290"/>
    </location>
</feature>
<keyword evidence="2" id="KW-0732">Signal</keyword>
<reference evidence="3" key="1">
    <citation type="journal article" date="2020" name="Stud. Mycol.">
        <title>101 Dothideomycetes genomes: a test case for predicting lifestyles and emergence of pathogens.</title>
        <authorList>
            <person name="Haridas S."/>
            <person name="Albert R."/>
            <person name="Binder M."/>
            <person name="Bloem J."/>
            <person name="Labutti K."/>
            <person name="Salamov A."/>
            <person name="Andreopoulos B."/>
            <person name="Baker S."/>
            <person name="Barry K."/>
            <person name="Bills G."/>
            <person name="Bluhm B."/>
            <person name="Cannon C."/>
            <person name="Castanera R."/>
            <person name="Culley D."/>
            <person name="Daum C."/>
            <person name="Ezra D."/>
            <person name="Gonzalez J."/>
            <person name="Henrissat B."/>
            <person name="Kuo A."/>
            <person name="Liang C."/>
            <person name="Lipzen A."/>
            <person name="Lutzoni F."/>
            <person name="Magnuson J."/>
            <person name="Mondo S."/>
            <person name="Nolan M."/>
            <person name="Ohm R."/>
            <person name="Pangilinan J."/>
            <person name="Park H.-J."/>
            <person name="Ramirez L."/>
            <person name="Alfaro M."/>
            <person name="Sun H."/>
            <person name="Tritt A."/>
            <person name="Yoshinaga Y."/>
            <person name="Zwiers L.-H."/>
            <person name="Turgeon B."/>
            <person name="Goodwin S."/>
            <person name="Spatafora J."/>
            <person name="Crous P."/>
            <person name="Grigoriev I."/>
        </authorList>
    </citation>
    <scope>NUCLEOTIDE SEQUENCE</scope>
    <source>
        <strain evidence="3">CBS 113818</strain>
    </source>
</reference>
<name>A0A6A7A5F6_9PLEO</name>
<evidence type="ECO:0000313" key="3">
    <source>
        <dbReference type="EMBL" id="KAF2827969.1"/>
    </source>
</evidence>
<accession>A0A6A7A5F6</accession>
<gene>
    <name evidence="3" type="ORF">CC86DRAFT_369148</name>
</gene>
<evidence type="ECO:0000313" key="4">
    <source>
        <dbReference type="Proteomes" id="UP000799424"/>
    </source>
</evidence>
<evidence type="ECO:0000256" key="1">
    <source>
        <dbReference type="SAM" id="MobiDB-lite"/>
    </source>
</evidence>
<dbReference type="Proteomes" id="UP000799424">
    <property type="component" value="Unassembled WGS sequence"/>
</dbReference>
<organism evidence="3 4">
    <name type="scientific">Ophiobolus disseminans</name>
    <dbReference type="NCBI Taxonomy" id="1469910"/>
    <lineage>
        <taxon>Eukaryota</taxon>
        <taxon>Fungi</taxon>
        <taxon>Dikarya</taxon>
        <taxon>Ascomycota</taxon>
        <taxon>Pezizomycotina</taxon>
        <taxon>Dothideomycetes</taxon>
        <taxon>Pleosporomycetidae</taxon>
        <taxon>Pleosporales</taxon>
        <taxon>Pleosporineae</taxon>
        <taxon>Phaeosphaeriaceae</taxon>
        <taxon>Ophiobolus</taxon>
    </lineage>
</organism>
<feature type="region of interest" description="Disordered" evidence="1">
    <location>
        <begin position="38"/>
        <end position="61"/>
    </location>
</feature>
<dbReference type="EMBL" id="MU006223">
    <property type="protein sequence ID" value="KAF2827969.1"/>
    <property type="molecule type" value="Genomic_DNA"/>
</dbReference>
<dbReference type="AlphaFoldDB" id="A0A6A7A5F6"/>
<dbReference type="OrthoDB" id="4487429at2759"/>